<keyword evidence="2" id="KW-0732">Signal</keyword>
<dbReference type="AlphaFoldDB" id="A0A553WI79"/>
<proteinExistence type="predicted"/>
<protein>
    <submittedName>
        <fullName evidence="3">Uncharacterized protein</fullName>
    </submittedName>
</protein>
<organism evidence="3 4">
    <name type="scientific">Sphingorhabdus contaminans</name>
    <dbReference type="NCBI Taxonomy" id="1343899"/>
    <lineage>
        <taxon>Bacteria</taxon>
        <taxon>Pseudomonadati</taxon>
        <taxon>Pseudomonadota</taxon>
        <taxon>Alphaproteobacteria</taxon>
        <taxon>Sphingomonadales</taxon>
        <taxon>Sphingomonadaceae</taxon>
        <taxon>Sphingorhabdus</taxon>
    </lineage>
</organism>
<dbReference type="OrthoDB" id="7503769at2"/>
<sequence>MNKIILTLAALSAAAAPQIAAAKSKVPVFVEAKHVKDAPVVTLDPAKAYVLLRTPYAMPMHFVKIPNAEDQAAYDKLREEAFIEAKEDYAKAIVKYERDLAVAKKTSGMKLPKKPVEPTESNFQFTQFSQMANFTIGPFNRFYSKGGGTYLHAVTPGTYRIFGQVDPLIGAGVCYCMGSVTFTAEAGKIVDLGTLTTDLANSGPAEKGDSSSPRLAAMTLALDPVDANTPVDPRLASLPRIPADLRAAGKVPNYMGIAISRLPAIKGVLGYQRDRIIDRKAVTEVAPQAPGDSIQPAADAPAAQN</sequence>
<gene>
    <name evidence="3" type="ORF">FOM92_02925</name>
</gene>
<reference evidence="3 4" key="1">
    <citation type="submission" date="2019-07" db="EMBL/GenBank/DDBJ databases">
        <authorList>
            <person name="Park M."/>
        </authorList>
    </citation>
    <scope>NUCLEOTIDE SEQUENCE [LARGE SCALE GENOMIC DNA]</scope>
    <source>
        <strain evidence="3 4">KCTC32445</strain>
    </source>
</reference>
<dbReference type="Proteomes" id="UP000320160">
    <property type="component" value="Unassembled WGS sequence"/>
</dbReference>
<feature type="region of interest" description="Disordered" evidence="1">
    <location>
        <begin position="284"/>
        <end position="305"/>
    </location>
</feature>
<dbReference type="RefSeq" id="WP_143775284.1">
    <property type="nucleotide sequence ID" value="NZ_VKKU01000001.1"/>
</dbReference>
<evidence type="ECO:0000256" key="2">
    <source>
        <dbReference type="SAM" id="SignalP"/>
    </source>
</evidence>
<accession>A0A553WI79</accession>
<evidence type="ECO:0000313" key="4">
    <source>
        <dbReference type="Proteomes" id="UP000320160"/>
    </source>
</evidence>
<name>A0A553WI79_9SPHN</name>
<feature type="signal peptide" evidence="2">
    <location>
        <begin position="1"/>
        <end position="22"/>
    </location>
</feature>
<comment type="caution">
    <text evidence="3">The sequence shown here is derived from an EMBL/GenBank/DDBJ whole genome shotgun (WGS) entry which is preliminary data.</text>
</comment>
<keyword evidence="4" id="KW-1185">Reference proteome</keyword>
<evidence type="ECO:0000313" key="3">
    <source>
        <dbReference type="EMBL" id="TSB04396.1"/>
    </source>
</evidence>
<evidence type="ECO:0000256" key="1">
    <source>
        <dbReference type="SAM" id="MobiDB-lite"/>
    </source>
</evidence>
<dbReference type="EMBL" id="VKKU01000001">
    <property type="protein sequence ID" value="TSB04396.1"/>
    <property type="molecule type" value="Genomic_DNA"/>
</dbReference>
<feature type="chain" id="PRO_5021746658" evidence="2">
    <location>
        <begin position="23"/>
        <end position="305"/>
    </location>
</feature>